<dbReference type="InterPro" id="IPR032675">
    <property type="entry name" value="LRR_dom_sf"/>
</dbReference>
<organism evidence="1 2">
    <name type="scientific">Coniophora puteana (strain RWD-64-598)</name>
    <name type="common">Brown rot fungus</name>
    <dbReference type="NCBI Taxonomy" id="741705"/>
    <lineage>
        <taxon>Eukaryota</taxon>
        <taxon>Fungi</taxon>
        <taxon>Dikarya</taxon>
        <taxon>Basidiomycota</taxon>
        <taxon>Agaricomycotina</taxon>
        <taxon>Agaricomycetes</taxon>
        <taxon>Agaricomycetidae</taxon>
        <taxon>Boletales</taxon>
        <taxon>Coniophorineae</taxon>
        <taxon>Coniophoraceae</taxon>
        <taxon>Coniophora</taxon>
    </lineage>
</organism>
<dbReference type="EMBL" id="JH711576">
    <property type="protein sequence ID" value="EIW83396.1"/>
    <property type="molecule type" value="Genomic_DNA"/>
</dbReference>
<accession>A0A5M3MWA1</accession>
<keyword evidence="2" id="KW-1185">Reference proteome</keyword>
<dbReference type="OMA" id="PDVFIWW"/>
<evidence type="ECO:0008006" key="3">
    <source>
        <dbReference type="Google" id="ProtNLM"/>
    </source>
</evidence>
<evidence type="ECO:0000313" key="1">
    <source>
        <dbReference type="EMBL" id="EIW83396.1"/>
    </source>
</evidence>
<dbReference type="SUPFAM" id="SSF52047">
    <property type="entry name" value="RNI-like"/>
    <property type="match status" value="1"/>
</dbReference>
<sequence>MSDDGMPSDSTSAHSESKGGASWADLALEIWLEIFRFATHLPDAKTISQPNPFARKQPLGSVLNLSNPLTSMRTKTSIVCVSRAWRLVATEILYEDLEIRSLHHAQKLLKCLIESDRAAPAYPRPTDGLHQSNGLCAKHLFVSPTLRDRMPYLKCIFDIMQQCPNVRFLNIVWDQSLPPAFLDSLARLYGRSLRGLHIGADDDLDRSLRSRVRHPVHHVQLEYQQQNVPEKVLTPLYVARFTNLSVLDVRKVLWVEMDGNPTEEISMPSLHELILSNDSDSLTFASRLTLPSLRRVHMSLRFDISYDDTHLTCLTQFLEKHGRNITELDIKPLIACRRPPSPTARIAQYLEHCPRLEQIVYSAHDERIETLSTPHHALRRIGIRDIDWRELSHNPRSVVSAGVKALLRSFDRDLTPNLDVVRTLDFMVETSISLSSVNTLMTWTEYFEKKGIDLEDGEGVVWLYEPSET</sequence>
<dbReference type="RefSeq" id="XP_007767171.1">
    <property type="nucleotide sequence ID" value="XM_007768981.1"/>
</dbReference>
<dbReference type="GeneID" id="19205104"/>
<reference evidence="2" key="1">
    <citation type="journal article" date="2012" name="Science">
        <title>The Paleozoic origin of enzymatic lignin decomposition reconstructed from 31 fungal genomes.</title>
        <authorList>
            <person name="Floudas D."/>
            <person name="Binder M."/>
            <person name="Riley R."/>
            <person name="Barry K."/>
            <person name="Blanchette R.A."/>
            <person name="Henrissat B."/>
            <person name="Martinez A.T."/>
            <person name="Otillar R."/>
            <person name="Spatafora J.W."/>
            <person name="Yadav J.S."/>
            <person name="Aerts A."/>
            <person name="Benoit I."/>
            <person name="Boyd A."/>
            <person name="Carlson A."/>
            <person name="Copeland A."/>
            <person name="Coutinho P.M."/>
            <person name="de Vries R.P."/>
            <person name="Ferreira P."/>
            <person name="Findley K."/>
            <person name="Foster B."/>
            <person name="Gaskell J."/>
            <person name="Glotzer D."/>
            <person name="Gorecki P."/>
            <person name="Heitman J."/>
            <person name="Hesse C."/>
            <person name="Hori C."/>
            <person name="Igarashi K."/>
            <person name="Jurgens J.A."/>
            <person name="Kallen N."/>
            <person name="Kersten P."/>
            <person name="Kohler A."/>
            <person name="Kuees U."/>
            <person name="Kumar T.K.A."/>
            <person name="Kuo A."/>
            <person name="LaButti K."/>
            <person name="Larrondo L.F."/>
            <person name="Lindquist E."/>
            <person name="Ling A."/>
            <person name="Lombard V."/>
            <person name="Lucas S."/>
            <person name="Lundell T."/>
            <person name="Martin R."/>
            <person name="McLaughlin D.J."/>
            <person name="Morgenstern I."/>
            <person name="Morin E."/>
            <person name="Murat C."/>
            <person name="Nagy L.G."/>
            <person name="Nolan M."/>
            <person name="Ohm R.A."/>
            <person name="Patyshakuliyeva A."/>
            <person name="Rokas A."/>
            <person name="Ruiz-Duenas F.J."/>
            <person name="Sabat G."/>
            <person name="Salamov A."/>
            <person name="Samejima M."/>
            <person name="Schmutz J."/>
            <person name="Slot J.C."/>
            <person name="St John F."/>
            <person name="Stenlid J."/>
            <person name="Sun H."/>
            <person name="Sun S."/>
            <person name="Syed K."/>
            <person name="Tsang A."/>
            <person name="Wiebenga A."/>
            <person name="Young D."/>
            <person name="Pisabarro A."/>
            <person name="Eastwood D.C."/>
            <person name="Martin F."/>
            <person name="Cullen D."/>
            <person name="Grigoriev I.V."/>
            <person name="Hibbett D.S."/>
        </authorList>
    </citation>
    <scope>NUCLEOTIDE SEQUENCE [LARGE SCALE GENOMIC DNA]</scope>
    <source>
        <strain evidence="2">RWD-64-598 SS2</strain>
    </source>
</reference>
<gene>
    <name evidence="1" type="ORF">CONPUDRAFT_164354</name>
</gene>
<comment type="caution">
    <text evidence="1">The sequence shown here is derived from an EMBL/GenBank/DDBJ whole genome shotgun (WGS) entry which is preliminary data.</text>
</comment>
<protein>
    <recommendedName>
        <fullName evidence="3">F-box domain-containing protein</fullName>
    </recommendedName>
</protein>
<dbReference type="KEGG" id="cput:CONPUDRAFT_164354"/>
<dbReference type="OrthoDB" id="3171058at2759"/>
<dbReference type="Gene3D" id="3.80.10.10">
    <property type="entry name" value="Ribonuclease Inhibitor"/>
    <property type="match status" value="1"/>
</dbReference>
<name>A0A5M3MWA1_CONPW</name>
<proteinExistence type="predicted"/>
<dbReference type="Proteomes" id="UP000053558">
    <property type="component" value="Unassembled WGS sequence"/>
</dbReference>
<evidence type="ECO:0000313" key="2">
    <source>
        <dbReference type="Proteomes" id="UP000053558"/>
    </source>
</evidence>
<dbReference type="AlphaFoldDB" id="A0A5M3MWA1"/>